<proteinExistence type="predicted"/>
<evidence type="ECO:0000313" key="2">
    <source>
        <dbReference type="Proteomes" id="UP001516061"/>
    </source>
</evidence>
<accession>A0ABX2FZZ9</accession>
<organism evidence="1 2">
    <name type="scientific">Sphaerotilus uruguayifluvii</name>
    <dbReference type="NCBI Taxonomy" id="2735897"/>
    <lineage>
        <taxon>Bacteria</taxon>
        <taxon>Pseudomonadati</taxon>
        <taxon>Pseudomonadota</taxon>
        <taxon>Betaproteobacteria</taxon>
        <taxon>Burkholderiales</taxon>
        <taxon>Sphaerotilaceae</taxon>
        <taxon>Sphaerotilus</taxon>
    </lineage>
</organism>
<dbReference type="InterPro" id="IPR014926">
    <property type="entry name" value="Phage_D3112_Orf24"/>
</dbReference>
<gene>
    <name evidence="1" type="ORF">HNQ01_000499</name>
</gene>
<dbReference type="Pfam" id="PF08822">
    <property type="entry name" value="DUF1804"/>
    <property type="match status" value="1"/>
</dbReference>
<protein>
    <recommendedName>
        <fullName evidence="3">DUF1804 family protein</fullName>
    </recommendedName>
</protein>
<evidence type="ECO:0008006" key="3">
    <source>
        <dbReference type="Google" id="ProtNLM"/>
    </source>
</evidence>
<dbReference type="Proteomes" id="UP001516061">
    <property type="component" value="Unassembled WGS sequence"/>
</dbReference>
<comment type="caution">
    <text evidence="1">The sequence shown here is derived from an EMBL/GenBank/DDBJ whole genome shotgun (WGS) entry which is preliminary data.</text>
</comment>
<dbReference type="RefSeq" id="WP_173803755.1">
    <property type="nucleotide sequence ID" value="NZ_JABSNM010000002.1"/>
</dbReference>
<evidence type="ECO:0000313" key="1">
    <source>
        <dbReference type="EMBL" id="NRT54789.1"/>
    </source>
</evidence>
<sequence length="162" mass="17301">MAHPKETRLSLRAAFLGGLPLDQAAQKVGVPVQTARRWKSEAAAEGDDWDKFQAASLLVSGGGFEQAMGRAAAAMVLRCEALLERLQHDTEIDPLDASKAIASLSDSLSKAHGAAKRFMPETDRLAVENEAVKAFADLIIKRDPTAAEAVLSALEAFAMGER</sequence>
<keyword evidence="2" id="KW-1185">Reference proteome</keyword>
<reference evidence="1 2" key="1">
    <citation type="submission" date="2020-05" db="EMBL/GenBank/DDBJ databases">
        <title>Genomic Encyclopedia of Type Strains, Phase IV (KMG-V): Genome sequencing to study the core and pangenomes of soil and plant-associated prokaryotes.</title>
        <authorList>
            <person name="Whitman W."/>
        </authorList>
    </citation>
    <scope>NUCLEOTIDE SEQUENCE [LARGE SCALE GENOMIC DNA]</scope>
    <source>
        <strain evidence="1 2">C29</strain>
    </source>
</reference>
<dbReference type="EMBL" id="JABSNM010000002">
    <property type="protein sequence ID" value="NRT54789.1"/>
    <property type="molecule type" value="Genomic_DNA"/>
</dbReference>
<name>A0ABX2FZZ9_9BURK</name>